<gene>
    <name evidence="20" type="primary">cobU</name>
    <name evidence="20" type="ORF">ABIV_1416</name>
    <name evidence="21" type="ORF">CRV05_05115</name>
</gene>
<dbReference type="PANTHER" id="PTHR34848">
    <property type="match status" value="1"/>
</dbReference>
<dbReference type="Proteomes" id="UP000289193">
    <property type="component" value="Unassembled WGS sequence"/>
</dbReference>
<dbReference type="KEGG" id="hbv:ABIV_1416"/>
<evidence type="ECO:0000256" key="16">
    <source>
        <dbReference type="ARBA" id="ARBA00029570"/>
    </source>
</evidence>
<evidence type="ECO:0000313" key="20">
    <source>
        <dbReference type="EMBL" id="AXH12411.1"/>
    </source>
</evidence>
<dbReference type="EMBL" id="PDKM01000002">
    <property type="protein sequence ID" value="RXK10662.1"/>
    <property type="molecule type" value="Genomic_DNA"/>
</dbReference>
<dbReference type="Pfam" id="PF02283">
    <property type="entry name" value="CobU"/>
    <property type="match status" value="1"/>
</dbReference>
<proteinExistence type="inferred from homology"/>
<evidence type="ECO:0000256" key="11">
    <source>
        <dbReference type="ARBA" id="ARBA00022679"/>
    </source>
</evidence>
<accession>A0AAX2A8T2</accession>
<keyword evidence="21" id="KW-0548">Nucleotidyltransferase</keyword>
<comment type="catalytic activity">
    <reaction evidence="2">
        <text>adenosylcob(III)inamide phosphate + GTP + H(+) = adenosylcob(III)inamide-GDP + diphosphate</text>
        <dbReference type="Rhea" id="RHEA:22712"/>
        <dbReference type="ChEBI" id="CHEBI:15378"/>
        <dbReference type="ChEBI" id="CHEBI:33019"/>
        <dbReference type="ChEBI" id="CHEBI:37565"/>
        <dbReference type="ChEBI" id="CHEBI:58502"/>
        <dbReference type="ChEBI" id="CHEBI:60487"/>
        <dbReference type="EC" id="2.7.7.62"/>
    </reaction>
</comment>
<comment type="catalytic activity">
    <reaction evidence="1">
        <text>adenosylcob(III)inamide + ATP = adenosylcob(III)inamide phosphate + ADP + H(+)</text>
        <dbReference type="Rhea" id="RHEA:15769"/>
        <dbReference type="ChEBI" id="CHEBI:2480"/>
        <dbReference type="ChEBI" id="CHEBI:15378"/>
        <dbReference type="ChEBI" id="CHEBI:30616"/>
        <dbReference type="ChEBI" id="CHEBI:58502"/>
        <dbReference type="ChEBI" id="CHEBI:456216"/>
        <dbReference type="EC" id="2.7.1.156"/>
    </reaction>
</comment>
<dbReference type="GO" id="GO:0043752">
    <property type="term" value="F:adenosylcobinamide kinase activity"/>
    <property type="evidence" value="ECO:0007669"/>
    <property type="project" value="UniProtKB-EC"/>
</dbReference>
<dbReference type="InterPro" id="IPR027417">
    <property type="entry name" value="P-loop_NTPase"/>
</dbReference>
<evidence type="ECO:0000256" key="19">
    <source>
        <dbReference type="PIRSR" id="PIRSR006135-2"/>
    </source>
</evidence>
<name>A0AAX2A8T2_9BACT</name>
<reference evidence="21 23" key="1">
    <citation type="submission" date="2017-10" db="EMBL/GenBank/DDBJ databases">
        <title>Genomics of the genus Arcobacter.</title>
        <authorList>
            <person name="Perez-Cataluna A."/>
            <person name="Figueras M.J."/>
        </authorList>
    </citation>
    <scope>NUCLEOTIDE SEQUENCE [LARGE SCALE GENOMIC DNA]</scope>
    <source>
        <strain evidence="21 23">CECT 7835</strain>
    </source>
</reference>
<dbReference type="GO" id="GO:0009236">
    <property type="term" value="P:cobalamin biosynthetic process"/>
    <property type="evidence" value="ECO:0007669"/>
    <property type="project" value="UniProtKB-KW"/>
</dbReference>
<evidence type="ECO:0000313" key="22">
    <source>
        <dbReference type="Proteomes" id="UP000253850"/>
    </source>
</evidence>
<comment type="similarity">
    <text evidence="7">Belongs to the CobU/CobP family.</text>
</comment>
<evidence type="ECO:0000256" key="9">
    <source>
        <dbReference type="ARBA" id="ARBA00012523"/>
    </source>
</evidence>
<evidence type="ECO:0000256" key="6">
    <source>
        <dbReference type="ARBA" id="ARBA00005159"/>
    </source>
</evidence>
<dbReference type="InterPro" id="IPR003203">
    <property type="entry name" value="CobU/CobP"/>
</dbReference>
<evidence type="ECO:0000256" key="3">
    <source>
        <dbReference type="ARBA" id="ARBA00001522"/>
    </source>
</evidence>
<keyword evidence="12 19" id="KW-0547">Nucleotide-binding</keyword>
<evidence type="ECO:0000256" key="14">
    <source>
        <dbReference type="ARBA" id="ARBA00022840"/>
    </source>
</evidence>
<dbReference type="GO" id="GO:0008820">
    <property type="term" value="F:cobinamide phosphate guanylyltransferase activity"/>
    <property type="evidence" value="ECO:0007669"/>
    <property type="project" value="UniProtKB-EC"/>
</dbReference>
<comment type="pathway">
    <text evidence="6">Cofactor biosynthesis; adenosylcobalamin biosynthesis; adenosylcobalamin from cob(II)yrinate a,c-diamide: step 5/7.</text>
</comment>
<evidence type="ECO:0000256" key="17">
    <source>
        <dbReference type="ARBA" id="ARBA00030571"/>
    </source>
</evidence>
<evidence type="ECO:0000256" key="10">
    <source>
        <dbReference type="ARBA" id="ARBA00022573"/>
    </source>
</evidence>
<dbReference type="GO" id="GO:0005524">
    <property type="term" value="F:ATP binding"/>
    <property type="evidence" value="ECO:0007669"/>
    <property type="project" value="UniProtKB-KW"/>
</dbReference>
<dbReference type="GO" id="GO:0005525">
    <property type="term" value="F:GTP binding"/>
    <property type="evidence" value="ECO:0007669"/>
    <property type="project" value="UniProtKB-KW"/>
</dbReference>
<protein>
    <recommendedName>
        <fullName evidence="16">Adenosylcobinamide kinase</fullName>
        <ecNumber evidence="8">2.7.1.156</ecNumber>
        <ecNumber evidence="9">2.7.7.62</ecNumber>
    </recommendedName>
    <alternativeName>
        <fullName evidence="17">Adenosylcobinamide-phosphate guanylyltransferase</fullName>
    </alternativeName>
</protein>
<evidence type="ECO:0000256" key="5">
    <source>
        <dbReference type="ARBA" id="ARBA00004692"/>
    </source>
</evidence>
<dbReference type="EMBL" id="CP031217">
    <property type="protein sequence ID" value="AXH12411.1"/>
    <property type="molecule type" value="Genomic_DNA"/>
</dbReference>
<dbReference type="AlphaFoldDB" id="A0AAX2A8T2"/>
<evidence type="ECO:0000313" key="23">
    <source>
        <dbReference type="Proteomes" id="UP000289193"/>
    </source>
</evidence>
<dbReference type="Proteomes" id="UP000253850">
    <property type="component" value="Chromosome"/>
</dbReference>
<dbReference type="PIRSF" id="PIRSF006135">
    <property type="entry name" value="CobU"/>
    <property type="match status" value="1"/>
</dbReference>
<keyword evidence="15 19" id="KW-0342">GTP-binding</keyword>
<organism evidence="21 23">
    <name type="scientific">Halarcobacter bivalviorum</name>
    <dbReference type="NCBI Taxonomy" id="663364"/>
    <lineage>
        <taxon>Bacteria</taxon>
        <taxon>Pseudomonadati</taxon>
        <taxon>Campylobacterota</taxon>
        <taxon>Epsilonproteobacteria</taxon>
        <taxon>Campylobacterales</taxon>
        <taxon>Arcobacteraceae</taxon>
        <taxon>Halarcobacter</taxon>
    </lineage>
</organism>
<feature type="binding site" evidence="19">
    <location>
        <begin position="52"/>
        <end position="55"/>
    </location>
    <ligand>
        <name>GTP</name>
        <dbReference type="ChEBI" id="CHEBI:37565"/>
    </ligand>
</feature>
<evidence type="ECO:0000256" key="18">
    <source>
        <dbReference type="PIRSR" id="PIRSR006135-1"/>
    </source>
</evidence>
<feature type="binding site" evidence="19">
    <location>
        <position position="63"/>
    </location>
    <ligand>
        <name>GTP</name>
        <dbReference type="ChEBI" id="CHEBI:37565"/>
    </ligand>
</feature>
<keyword evidence="11 20" id="KW-0808">Transferase</keyword>
<evidence type="ECO:0000256" key="2">
    <source>
        <dbReference type="ARBA" id="ARBA00000711"/>
    </source>
</evidence>
<keyword evidence="10" id="KW-0169">Cobalamin biosynthesis</keyword>
<evidence type="ECO:0000313" key="21">
    <source>
        <dbReference type="EMBL" id="RXK10662.1"/>
    </source>
</evidence>
<reference evidence="20 22" key="2">
    <citation type="submission" date="2018-07" db="EMBL/GenBank/DDBJ databases">
        <title>Complete genome of the Arcobacter bivalviorum type strain LMG 26154.</title>
        <authorList>
            <person name="Miller W.G."/>
            <person name="Yee E."/>
            <person name="Bono J.L."/>
        </authorList>
    </citation>
    <scope>NUCLEOTIDE SEQUENCE [LARGE SCALE GENOMIC DNA]</scope>
    <source>
        <strain evidence="20 22">LMG 26154</strain>
    </source>
</reference>
<sequence>MKILYFGGQKSGKSNLAEKKALSLSSKKPYYLATYDNSFNDKEMHKRIDKHKLQRKDEFLTIEEPKDLLKVLPKNLKAEETFLVDCMSMWLFNNIQEDEEYLITQLEEISKLDANIVFVLNDVNSGIIPFDSESRKFVDMTGIVGQKLAQICDEVYEVKLGLASRLK</sequence>
<dbReference type="EC" id="2.7.1.156" evidence="8"/>
<comment type="pathway">
    <text evidence="5">Cofactor biosynthesis; adenosylcobalamin biosynthesis; adenosylcobalamin from cob(II)yrinate a,c-diamide: step 6/7.</text>
</comment>
<comment type="function">
    <text evidence="4">Catalyzes ATP-dependent phosphorylation of adenosylcobinamide and addition of GMP to adenosylcobinamide phosphate.</text>
</comment>
<evidence type="ECO:0000256" key="13">
    <source>
        <dbReference type="ARBA" id="ARBA00022777"/>
    </source>
</evidence>
<evidence type="ECO:0000256" key="12">
    <source>
        <dbReference type="ARBA" id="ARBA00022741"/>
    </source>
</evidence>
<evidence type="ECO:0000256" key="4">
    <source>
        <dbReference type="ARBA" id="ARBA00003889"/>
    </source>
</evidence>
<comment type="catalytic activity">
    <reaction evidence="3">
        <text>adenosylcob(III)inamide + GTP = adenosylcob(III)inamide phosphate + GDP + H(+)</text>
        <dbReference type="Rhea" id="RHEA:15765"/>
        <dbReference type="ChEBI" id="CHEBI:2480"/>
        <dbReference type="ChEBI" id="CHEBI:15378"/>
        <dbReference type="ChEBI" id="CHEBI:37565"/>
        <dbReference type="ChEBI" id="CHEBI:58189"/>
        <dbReference type="ChEBI" id="CHEBI:58502"/>
        <dbReference type="EC" id="2.7.1.156"/>
    </reaction>
</comment>
<evidence type="ECO:0000256" key="7">
    <source>
        <dbReference type="ARBA" id="ARBA00007490"/>
    </source>
</evidence>
<keyword evidence="23" id="KW-1185">Reference proteome</keyword>
<feature type="active site" description="GMP-histidine intermediate" evidence="18">
    <location>
        <position position="51"/>
    </location>
</feature>
<dbReference type="RefSeq" id="WP_114839241.1">
    <property type="nucleotide sequence ID" value="NZ_CP031217.1"/>
</dbReference>
<evidence type="ECO:0000256" key="1">
    <source>
        <dbReference type="ARBA" id="ARBA00000312"/>
    </source>
</evidence>
<keyword evidence="14" id="KW-0067">ATP-binding</keyword>
<feature type="binding site" evidence="19">
    <location>
        <begin position="7"/>
        <end position="14"/>
    </location>
    <ligand>
        <name>GTP</name>
        <dbReference type="ChEBI" id="CHEBI:37565"/>
    </ligand>
</feature>
<dbReference type="Gene3D" id="3.40.50.300">
    <property type="entry name" value="P-loop containing nucleotide triphosphate hydrolases"/>
    <property type="match status" value="1"/>
</dbReference>
<dbReference type="PANTHER" id="PTHR34848:SF1">
    <property type="entry name" value="BIFUNCTIONAL ADENOSYLCOBALAMIN BIOSYNTHESIS PROTEIN COBU"/>
    <property type="match status" value="1"/>
</dbReference>
<feature type="binding site" evidence="19">
    <location>
        <position position="85"/>
    </location>
    <ligand>
        <name>GTP</name>
        <dbReference type="ChEBI" id="CHEBI:37565"/>
    </ligand>
</feature>
<evidence type="ECO:0000256" key="15">
    <source>
        <dbReference type="ARBA" id="ARBA00023134"/>
    </source>
</evidence>
<evidence type="ECO:0000256" key="8">
    <source>
        <dbReference type="ARBA" id="ARBA00012016"/>
    </source>
</evidence>
<dbReference type="EC" id="2.7.7.62" evidence="9"/>
<keyword evidence="13 20" id="KW-0418">Kinase</keyword>
<dbReference type="SUPFAM" id="SSF52540">
    <property type="entry name" value="P-loop containing nucleoside triphosphate hydrolases"/>
    <property type="match status" value="1"/>
</dbReference>